<proteinExistence type="predicted"/>
<evidence type="ECO:0000313" key="1">
    <source>
        <dbReference type="EMBL" id="GAA3776673.1"/>
    </source>
</evidence>
<gene>
    <name evidence="1" type="ORF">GCM10022423_34880</name>
</gene>
<evidence type="ECO:0000313" key="2">
    <source>
        <dbReference type="Proteomes" id="UP001500748"/>
    </source>
</evidence>
<organism evidence="1 2">
    <name type="scientific">Flavobacterium ginsengiterrae</name>
    <dbReference type="NCBI Taxonomy" id="871695"/>
    <lineage>
        <taxon>Bacteria</taxon>
        <taxon>Pseudomonadati</taxon>
        <taxon>Bacteroidota</taxon>
        <taxon>Flavobacteriia</taxon>
        <taxon>Flavobacteriales</taxon>
        <taxon>Flavobacteriaceae</taxon>
        <taxon>Flavobacterium</taxon>
    </lineage>
</organism>
<accession>A0ABP7H263</accession>
<name>A0ABP7H263_9FLAO</name>
<dbReference type="EMBL" id="BAABDU010000006">
    <property type="protein sequence ID" value="GAA3776673.1"/>
    <property type="molecule type" value="Genomic_DNA"/>
</dbReference>
<dbReference type="RefSeq" id="WP_345145895.1">
    <property type="nucleotide sequence ID" value="NZ_BAABDU010000006.1"/>
</dbReference>
<reference evidence="2" key="1">
    <citation type="journal article" date="2019" name="Int. J. Syst. Evol. Microbiol.">
        <title>The Global Catalogue of Microorganisms (GCM) 10K type strain sequencing project: providing services to taxonomists for standard genome sequencing and annotation.</title>
        <authorList>
            <consortium name="The Broad Institute Genomics Platform"/>
            <consortium name="The Broad Institute Genome Sequencing Center for Infectious Disease"/>
            <person name="Wu L."/>
            <person name="Ma J."/>
        </authorList>
    </citation>
    <scope>NUCLEOTIDE SEQUENCE [LARGE SCALE GENOMIC DNA]</scope>
    <source>
        <strain evidence="2">JCM 17337</strain>
    </source>
</reference>
<dbReference type="Proteomes" id="UP001500748">
    <property type="component" value="Unassembled WGS sequence"/>
</dbReference>
<comment type="caution">
    <text evidence="1">The sequence shown here is derived from an EMBL/GenBank/DDBJ whole genome shotgun (WGS) entry which is preliminary data.</text>
</comment>
<keyword evidence="2" id="KW-1185">Reference proteome</keyword>
<protein>
    <submittedName>
        <fullName evidence="1">Uncharacterized protein</fullName>
    </submittedName>
</protein>
<sequence length="76" mass="9470">MNKESLTHIYLSVAEDYERYKTQYQSIFFANTLEKFTTEFEEELEDEYLTDYRYNDLFDNFLNKELQKMTYDFKVE</sequence>